<organism evidence="2 3">
    <name type="scientific">Hemibagrus guttatus</name>
    <dbReference type="NCBI Taxonomy" id="175788"/>
    <lineage>
        <taxon>Eukaryota</taxon>
        <taxon>Metazoa</taxon>
        <taxon>Chordata</taxon>
        <taxon>Craniata</taxon>
        <taxon>Vertebrata</taxon>
        <taxon>Euteleostomi</taxon>
        <taxon>Actinopterygii</taxon>
        <taxon>Neopterygii</taxon>
        <taxon>Teleostei</taxon>
        <taxon>Ostariophysi</taxon>
        <taxon>Siluriformes</taxon>
        <taxon>Bagridae</taxon>
        <taxon>Hemibagrus</taxon>
    </lineage>
</organism>
<dbReference type="EMBL" id="JAUCMX010000017">
    <property type="protein sequence ID" value="KAK3518524.1"/>
    <property type="molecule type" value="Genomic_DNA"/>
</dbReference>
<protein>
    <submittedName>
        <fullName evidence="2">Uncharacterized protein</fullName>
    </submittedName>
</protein>
<proteinExistence type="predicted"/>
<dbReference type="AlphaFoldDB" id="A0AAE0QEI2"/>
<comment type="caution">
    <text evidence="2">The sequence shown here is derived from an EMBL/GenBank/DDBJ whole genome shotgun (WGS) entry which is preliminary data.</text>
</comment>
<feature type="region of interest" description="Disordered" evidence="1">
    <location>
        <begin position="1"/>
        <end position="26"/>
    </location>
</feature>
<feature type="compositionally biased region" description="Low complexity" evidence="1">
    <location>
        <begin position="7"/>
        <end position="20"/>
    </location>
</feature>
<gene>
    <name evidence="2" type="ORF">QTP70_001501</name>
</gene>
<evidence type="ECO:0000313" key="3">
    <source>
        <dbReference type="Proteomes" id="UP001274896"/>
    </source>
</evidence>
<name>A0AAE0QEI2_9TELE</name>
<sequence length="267" mass="28915">MPGGVGSASMPSSTFMPSSTHYQEPTSSEGRRFASWIFVDDVTSLLVHWRRVPAVSGSCPPTLWGVPGTSKTKIFARCGRSSVDVARRECLAVNVARRCDSAVDVARPCRFSSGRRSALLLDCGRRLAPPLDGGRRVGPSVSLLLLARPTCLAFGPRFPPLASPLLLAPPPFASPCFSLPPPTSLCSSLLFRTHDLSRLSGRAAVWRVGSGAVERGEMLRAAGPRSRGACAYLRRHWRLFAEFLEDKNAMEKRGQSEIRDGISLGRP</sequence>
<keyword evidence="3" id="KW-1185">Reference proteome</keyword>
<evidence type="ECO:0000256" key="1">
    <source>
        <dbReference type="SAM" id="MobiDB-lite"/>
    </source>
</evidence>
<accession>A0AAE0QEI2</accession>
<reference evidence="2" key="1">
    <citation type="submission" date="2023-06" db="EMBL/GenBank/DDBJ databases">
        <title>Male Hemibagrus guttatus genome.</title>
        <authorList>
            <person name="Bian C."/>
        </authorList>
    </citation>
    <scope>NUCLEOTIDE SEQUENCE</scope>
    <source>
        <strain evidence="2">Male_cb2023</strain>
        <tissue evidence="2">Muscle</tissue>
    </source>
</reference>
<evidence type="ECO:0000313" key="2">
    <source>
        <dbReference type="EMBL" id="KAK3518524.1"/>
    </source>
</evidence>
<dbReference type="Proteomes" id="UP001274896">
    <property type="component" value="Unassembled WGS sequence"/>
</dbReference>